<sequence>IDKNLKVKEVKNEYTRLYATLTYEQALKVQESVDETFKNRTFNERQIFEVLKSF</sequence>
<dbReference type="Proteomes" id="UP000789901">
    <property type="component" value="Unassembled WGS sequence"/>
</dbReference>
<name>A0ABN7V0Y4_GIGMA</name>
<evidence type="ECO:0000313" key="1">
    <source>
        <dbReference type="EMBL" id="CAG8708310.1"/>
    </source>
</evidence>
<accession>A0ABN7V0Y4</accession>
<gene>
    <name evidence="1" type="ORF">GMARGA_LOCUS12583</name>
</gene>
<evidence type="ECO:0000313" key="2">
    <source>
        <dbReference type="Proteomes" id="UP000789901"/>
    </source>
</evidence>
<reference evidence="1 2" key="1">
    <citation type="submission" date="2021-06" db="EMBL/GenBank/DDBJ databases">
        <authorList>
            <person name="Kallberg Y."/>
            <person name="Tangrot J."/>
            <person name="Rosling A."/>
        </authorList>
    </citation>
    <scope>NUCLEOTIDE SEQUENCE [LARGE SCALE GENOMIC DNA]</scope>
    <source>
        <strain evidence="1 2">120-4 pot B 10/14</strain>
    </source>
</reference>
<keyword evidence="2" id="KW-1185">Reference proteome</keyword>
<organism evidence="1 2">
    <name type="scientific">Gigaspora margarita</name>
    <dbReference type="NCBI Taxonomy" id="4874"/>
    <lineage>
        <taxon>Eukaryota</taxon>
        <taxon>Fungi</taxon>
        <taxon>Fungi incertae sedis</taxon>
        <taxon>Mucoromycota</taxon>
        <taxon>Glomeromycotina</taxon>
        <taxon>Glomeromycetes</taxon>
        <taxon>Diversisporales</taxon>
        <taxon>Gigasporaceae</taxon>
        <taxon>Gigaspora</taxon>
    </lineage>
</organism>
<dbReference type="EMBL" id="CAJVQB010007734">
    <property type="protein sequence ID" value="CAG8708310.1"/>
    <property type="molecule type" value="Genomic_DNA"/>
</dbReference>
<protein>
    <submittedName>
        <fullName evidence="1">18713_t:CDS:1</fullName>
    </submittedName>
</protein>
<comment type="caution">
    <text evidence="1">The sequence shown here is derived from an EMBL/GenBank/DDBJ whole genome shotgun (WGS) entry which is preliminary data.</text>
</comment>
<proteinExistence type="predicted"/>
<feature type="non-terminal residue" evidence="1">
    <location>
        <position position="1"/>
    </location>
</feature>